<sequence length="81" mass="8998">MPTLLIGILTQKGRKKQNYGAFEVGRMCGGTSYVPATYDVASERKLTQESRKFTWLACFGLSRRKGGFSSASQPGTFLWLD</sequence>
<reference evidence="1 2" key="1">
    <citation type="journal article" date="2016" name="Nat. Commun.">
        <title>Thousands of microbial genomes shed light on interconnected biogeochemical processes in an aquifer system.</title>
        <authorList>
            <person name="Anantharaman K."/>
            <person name="Brown C.T."/>
            <person name="Hug L.A."/>
            <person name="Sharon I."/>
            <person name="Castelle C.J."/>
            <person name="Probst A.J."/>
            <person name="Thomas B.C."/>
            <person name="Singh A."/>
            <person name="Wilkins M.J."/>
            <person name="Karaoz U."/>
            <person name="Brodie E.L."/>
            <person name="Williams K.H."/>
            <person name="Hubbard S.S."/>
            <person name="Banfield J.F."/>
        </authorList>
    </citation>
    <scope>NUCLEOTIDE SEQUENCE [LARGE SCALE GENOMIC DNA]</scope>
</reference>
<dbReference type="AlphaFoldDB" id="A0A1G1VBJ4"/>
<name>A0A1G1VBJ4_9BACT</name>
<evidence type="ECO:0000313" key="2">
    <source>
        <dbReference type="Proteomes" id="UP000178659"/>
    </source>
</evidence>
<accession>A0A1G1VBJ4</accession>
<proteinExistence type="predicted"/>
<dbReference type="Proteomes" id="UP000178659">
    <property type="component" value="Unassembled WGS sequence"/>
</dbReference>
<protein>
    <submittedName>
        <fullName evidence="1">Uncharacterized protein</fullName>
    </submittedName>
</protein>
<dbReference type="EMBL" id="MHCC01000024">
    <property type="protein sequence ID" value="OGY12798.1"/>
    <property type="molecule type" value="Genomic_DNA"/>
</dbReference>
<comment type="caution">
    <text evidence="1">The sequence shown here is derived from an EMBL/GenBank/DDBJ whole genome shotgun (WGS) entry which is preliminary data.</text>
</comment>
<evidence type="ECO:0000313" key="1">
    <source>
        <dbReference type="EMBL" id="OGY12798.1"/>
    </source>
</evidence>
<gene>
    <name evidence="1" type="ORF">A3A77_02890</name>
</gene>
<organism evidence="1 2">
    <name type="scientific">Candidatus Blackburnbacteria bacterium RIFCSPLOWO2_01_FULL_40_20</name>
    <dbReference type="NCBI Taxonomy" id="1797519"/>
    <lineage>
        <taxon>Bacteria</taxon>
        <taxon>Candidatus Blackburniibacteriota</taxon>
    </lineage>
</organism>